<evidence type="ECO:0000313" key="1">
    <source>
        <dbReference type="EMBL" id="MDV6287002.1"/>
    </source>
</evidence>
<proteinExistence type="predicted"/>
<dbReference type="EMBL" id="JAWLKA010000061">
    <property type="protein sequence ID" value="MDV6287002.1"/>
    <property type="molecule type" value="Genomic_DNA"/>
</dbReference>
<reference evidence="1 2" key="1">
    <citation type="submission" date="2023-10" db="EMBL/GenBank/DDBJ databases">
        <title>Development of a sustainable strategy for remediation of hydrocarbon-contaminated territories based on the waste exchange concept.</title>
        <authorList>
            <person name="Krivoruchko A."/>
        </authorList>
    </citation>
    <scope>NUCLEOTIDE SEQUENCE [LARGE SCALE GENOMIC DNA]</scope>
    <source>
        <strain evidence="1 2">IEGM 60</strain>
    </source>
</reference>
<keyword evidence="2" id="KW-1185">Reference proteome</keyword>
<comment type="caution">
    <text evidence="1">The sequence shown here is derived from an EMBL/GenBank/DDBJ whole genome shotgun (WGS) entry which is preliminary data.</text>
</comment>
<protein>
    <submittedName>
        <fullName evidence="1">Uncharacterized protein</fullName>
    </submittedName>
</protein>
<sequence length="61" mass="6946">MAFFDHVARNARDVVPQLNYQRRQLEFGDDGAAIGGRRLKHATFGEQQFPAVEHGGEVMRF</sequence>
<dbReference type="Proteomes" id="UP001185737">
    <property type="component" value="Unassembled WGS sequence"/>
</dbReference>
<accession>A0ABU4CV76</accession>
<gene>
    <name evidence="1" type="ORF">R3Q59_41770</name>
</gene>
<organism evidence="1 2">
    <name type="scientific">Rhodococcus jostii</name>
    <dbReference type="NCBI Taxonomy" id="132919"/>
    <lineage>
        <taxon>Bacteria</taxon>
        <taxon>Bacillati</taxon>
        <taxon>Actinomycetota</taxon>
        <taxon>Actinomycetes</taxon>
        <taxon>Mycobacteriales</taxon>
        <taxon>Nocardiaceae</taxon>
        <taxon>Rhodococcus</taxon>
    </lineage>
</organism>
<name>A0ABU4CV76_RHOJO</name>
<evidence type="ECO:0000313" key="2">
    <source>
        <dbReference type="Proteomes" id="UP001185737"/>
    </source>
</evidence>